<dbReference type="Pfam" id="PF00022">
    <property type="entry name" value="Actin"/>
    <property type="match status" value="2"/>
</dbReference>
<dbReference type="InterPro" id="IPR043129">
    <property type="entry name" value="ATPase_NBD"/>
</dbReference>
<evidence type="ECO:0000256" key="1">
    <source>
        <dbReference type="RuleBase" id="RU000487"/>
    </source>
</evidence>
<feature type="coiled-coil region" evidence="2">
    <location>
        <begin position="449"/>
        <end position="476"/>
    </location>
</feature>
<reference evidence="4" key="1">
    <citation type="submission" date="2023-01" db="EMBL/GenBank/DDBJ databases">
        <title>The chitinases involved in constricting ring structure development in the nematode-trapping fungus Drechslerella dactyloides.</title>
        <authorList>
            <person name="Wang R."/>
            <person name="Zhang L."/>
            <person name="Tang P."/>
            <person name="Li S."/>
            <person name="Liang L."/>
        </authorList>
    </citation>
    <scope>NUCLEOTIDE SEQUENCE</scope>
    <source>
        <strain evidence="4">YMF1.00031</strain>
    </source>
</reference>
<evidence type="ECO:0000313" key="5">
    <source>
        <dbReference type="Proteomes" id="UP001221413"/>
    </source>
</evidence>
<dbReference type="SMART" id="SM00268">
    <property type="entry name" value="ACTIN"/>
    <property type="match status" value="1"/>
</dbReference>
<dbReference type="AlphaFoldDB" id="A0AAD6J222"/>
<organism evidence="4 5">
    <name type="scientific">Drechslerella dactyloides</name>
    <name type="common">Nematode-trapping fungus</name>
    <name type="synonym">Arthrobotrys dactyloides</name>
    <dbReference type="NCBI Taxonomy" id="74499"/>
    <lineage>
        <taxon>Eukaryota</taxon>
        <taxon>Fungi</taxon>
        <taxon>Dikarya</taxon>
        <taxon>Ascomycota</taxon>
        <taxon>Pezizomycotina</taxon>
        <taxon>Orbiliomycetes</taxon>
        <taxon>Orbiliales</taxon>
        <taxon>Orbiliaceae</taxon>
        <taxon>Drechslerella</taxon>
    </lineage>
</organism>
<feature type="region of interest" description="Disordered" evidence="3">
    <location>
        <begin position="522"/>
        <end position="543"/>
    </location>
</feature>
<evidence type="ECO:0000256" key="3">
    <source>
        <dbReference type="SAM" id="MobiDB-lite"/>
    </source>
</evidence>
<protein>
    <submittedName>
        <fullName evidence="4">Actin-1</fullName>
    </submittedName>
</protein>
<sequence>MLSVAEASAAPSPKPPQKVYHVIEPKFPGHTPQATNYSEFKGKGDIAVVIDNGSWNTRVGWSTGAAPWMSFPPLLAKYRDRKAARNFTLVGNDAYADSNSRTAAKNAFDNDVVTNFDVMENILDYSFLKLGINDKGGINHPIVMTETLCNPTYSRKSMDKCLPRAALGDCYEQNTMSELLFEAYNARSVLFGIDSLFSYYHNGGKNGLVISASHSSTHVIPVVDGKGVMTMATRLNWGSSQAVEYLSKLLNLKYPGFPSKIFQSQLETLVRDHCYISTDYKAEMSGYLEMGTLDQRDRLIQFPYVEIVKEQKTEEELARIAERRKESGRRLQEQAAKMRLEKLKKKEEELAYYQNLLERVKATTTKKNLSRLLENEGFRDEAQLEKRTKELEKSIRRSRNKDLGIEEEEEEEVPTFPLVDRPDEDLTEEEIKQKRAQRLAKANYEARLRVRAEKEKERERLRLEAEKEEERRANDLEGWIAEKRAMREGILAKLKERELKKSQLSDRKSLASLNRMKAIAHLASDEPTRKRRRGNDEDTFGADDDDWAIYRDIATVNEEEEEEDEEMQTELKSLEAQLLRHDPNFNEDSLAAAGSDWSKSLIHAFLRGTEPFDPEDQAQANQMHLNVERIRVPEVIFEPSLAGVDQAGIAEVAKEMLLNRFTDEKQSEAIYRDIFLTGGYAMFKGFEERMRDTLMSVLPFEAPLGVRTAKDPLNDAWRGAALWTQKNIGSAAWKNAAVTKAEYMEKGSEYMKEHDVGNVIG</sequence>
<keyword evidence="5" id="KW-1185">Reference proteome</keyword>
<dbReference type="Gene3D" id="3.30.420.40">
    <property type="match status" value="2"/>
</dbReference>
<evidence type="ECO:0000256" key="2">
    <source>
        <dbReference type="SAM" id="Coils"/>
    </source>
</evidence>
<gene>
    <name evidence="4" type="ORF">Dda_1452</name>
</gene>
<keyword evidence="2" id="KW-0175">Coiled coil</keyword>
<evidence type="ECO:0000313" key="4">
    <source>
        <dbReference type="EMBL" id="KAJ6262895.1"/>
    </source>
</evidence>
<proteinExistence type="inferred from homology"/>
<comment type="caution">
    <text evidence="4">The sequence shown here is derived from an EMBL/GenBank/DDBJ whole genome shotgun (WGS) entry which is preliminary data.</text>
</comment>
<comment type="similarity">
    <text evidence="1">Belongs to the actin family.</text>
</comment>
<feature type="coiled-coil region" evidence="2">
    <location>
        <begin position="343"/>
        <end position="401"/>
    </location>
</feature>
<accession>A0AAD6J222</accession>
<dbReference type="PANTHER" id="PTHR11937">
    <property type="entry name" value="ACTIN"/>
    <property type="match status" value="1"/>
</dbReference>
<dbReference type="SUPFAM" id="SSF53067">
    <property type="entry name" value="Actin-like ATPase domain"/>
    <property type="match status" value="2"/>
</dbReference>
<dbReference type="Proteomes" id="UP001221413">
    <property type="component" value="Unassembled WGS sequence"/>
</dbReference>
<dbReference type="InterPro" id="IPR004000">
    <property type="entry name" value="Actin"/>
</dbReference>
<dbReference type="EMBL" id="JAQGDS010000002">
    <property type="protein sequence ID" value="KAJ6262895.1"/>
    <property type="molecule type" value="Genomic_DNA"/>
</dbReference>
<dbReference type="CDD" id="cd10211">
    <property type="entry name" value="ASKHA_NBD_Arp5"/>
    <property type="match status" value="1"/>
</dbReference>
<name>A0AAD6J222_DREDA</name>